<evidence type="ECO:0000256" key="5">
    <source>
        <dbReference type="ARBA" id="ARBA00023136"/>
    </source>
</evidence>
<evidence type="ECO:0000259" key="8">
    <source>
        <dbReference type="Pfam" id="PF12704"/>
    </source>
</evidence>
<feature type="transmembrane region" description="Helical" evidence="6">
    <location>
        <begin position="343"/>
        <end position="364"/>
    </location>
</feature>
<dbReference type="KEGG" id="dpf:ON006_23045"/>
<dbReference type="AlphaFoldDB" id="A0A9E8N6B7"/>
<accession>A0A9E8N6B7</accession>
<proteinExistence type="predicted"/>
<feature type="transmembrane region" description="Helical" evidence="6">
    <location>
        <begin position="765"/>
        <end position="788"/>
    </location>
</feature>
<evidence type="ECO:0000259" key="7">
    <source>
        <dbReference type="Pfam" id="PF02687"/>
    </source>
</evidence>
<dbReference type="GO" id="GO:0005886">
    <property type="term" value="C:plasma membrane"/>
    <property type="evidence" value="ECO:0007669"/>
    <property type="project" value="UniProtKB-SubCell"/>
</dbReference>
<feature type="domain" description="ABC3 transporter permease C-terminal" evidence="7">
    <location>
        <begin position="293"/>
        <end position="408"/>
    </location>
</feature>
<reference evidence="9" key="1">
    <citation type="submission" date="2022-11" db="EMBL/GenBank/DDBJ databases">
        <title>Dyadobacter pollutisoli sp. nov., isolated from plastic dumped soil.</title>
        <authorList>
            <person name="Kim J.M."/>
            <person name="Kim K.R."/>
            <person name="Lee J.K."/>
            <person name="Hao L."/>
            <person name="Jeon C.O."/>
        </authorList>
    </citation>
    <scope>NUCLEOTIDE SEQUENCE</scope>
    <source>
        <strain evidence="9">U1</strain>
    </source>
</reference>
<feature type="transmembrane region" description="Helical" evidence="6">
    <location>
        <begin position="287"/>
        <end position="309"/>
    </location>
</feature>
<protein>
    <submittedName>
        <fullName evidence="9">ABC transporter permease</fullName>
    </submittedName>
</protein>
<dbReference type="EMBL" id="CP112998">
    <property type="protein sequence ID" value="WAC10610.1"/>
    <property type="molecule type" value="Genomic_DNA"/>
</dbReference>
<dbReference type="GO" id="GO:0022857">
    <property type="term" value="F:transmembrane transporter activity"/>
    <property type="evidence" value="ECO:0007669"/>
    <property type="project" value="TreeGrafter"/>
</dbReference>
<name>A0A9E8N6B7_9BACT</name>
<gene>
    <name evidence="9" type="ORF">ON006_23045</name>
</gene>
<evidence type="ECO:0000256" key="6">
    <source>
        <dbReference type="SAM" id="Phobius"/>
    </source>
</evidence>
<evidence type="ECO:0000256" key="2">
    <source>
        <dbReference type="ARBA" id="ARBA00022475"/>
    </source>
</evidence>
<feature type="domain" description="ABC3 transporter permease C-terminal" evidence="7">
    <location>
        <begin position="682"/>
        <end position="791"/>
    </location>
</feature>
<feature type="transmembrane region" description="Helical" evidence="6">
    <location>
        <begin position="21"/>
        <end position="42"/>
    </location>
</feature>
<dbReference type="Proteomes" id="UP001164653">
    <property type="component" value="Chromosome"/>
</dbReference>
<keyword evidence="5 6" id="KW-0472">Membrane</keyword>
<dbReference type="InterPro" id="IPR050250">
    <property type="entry name" value="Macrolide_Exporter_MacB"/>
</dbReference>
<evidence type="ECO:0000313" key="10">
    <source>
        <dbReference type="Proteomes" id="UP001164653"/>
    </source>
</evidence>
<dbReference type="Pfam" id="PF02687">
    <property type="entry name" value="FtsX"/>
    <property type="match status" value="2"/>
</dbReference>
<keyword evidence="2" id="KW-1003">Cell membrane</keyword>
<feature type="transmembrane region" description="Helical" evidence="6">
    <location>
        <begin position="679"/>
        <end position="703"/>
    </location>
</feature>
<feature type="transmembrane region" description="Helical" evidence="6">
    <location>
        <begin position="731"/>
        <end position="750"/>
    </location>
</feature>
<dbReference type="PANTHER" id="PTHR30572">
    <property type="entry name" value="MEMBRANE COMPONENT OF TRANSPORTER-RELATED"/>
    <property type="match status" value="1"/>
</dbReference>
<evidence type="ECO:0000256" key="4">
    <source>
        <dbReference type="ARBA" id="ARBA00022989"/>
    </source>
</evidence>
<organism evidence="9 10">
    <name type="scientific">Dyadobacter pollutisoli</name>
    <dbReference type="NCBI Taxonomy" id="2910158"/>
    <lineage>
        <taxon>Bacteria</taxon>
        <taxon>Pseudomonadati</taxon>
        <taxon>Bacteroidota</taxon>
        <taxon>Cytophagia</taxon>
        <taxon>Cytophagales</taxon>
        <taxon>Spirosomataceae</taxon>
        <taxon>Dyadobacter</taxon>
    </lineage>
</organism>
<keyword evidence="4 6" id="KW-1133">Transmembrane helix</keyword>
<feature type="transmembrane region" description="Helical" evidence="6">
    <location>
        <begin position="428"/>
        <end position="449"/>
    </location>
</feature>
<feature type="transmembrane region" description="Helical" evidence="6">
    <location>
        <begin position="380"/>
        <end position="407"/>
    </location>
</feature>
<evidence type="ECO:0000256" key="1">
    <source>
        <dbReference type="ARBA" id="ARBA00004651"/>
    </source>
</evidence>
<evidence type="ECO:0000313" key="9">
    <source>
        <dbReference type="EMBL" id="WAC10610.1"/>
    </source>
</evidence>
<feature type="domain" description="MacB-like periplasmic core" evidence="8">
    <location>
        <begin position="20"/>
        <end position="242"/>
    </location>
</feature>
<keyword evidence="3 6" id="KW-0812">Transmembrane</keyword>
<keyword evidence="10" id="KW-1185">Reference proteome</keyword>
<dbReference type="InterPro" id="IPR003838">
    <property type="entry name" value="ABC3_permease_C"/>
</dbReference>
<sequence length="802" mass="90476">MIRNYYKIAFRNLLKNKGYSAINIGGLAVGMAVAILIGLWLYDELSFNRYHTRHGSIAQVMTRFTGTGEHGINNSMPYPLFTELKNHYQNNFNNLVRVSWRQDYILSAGDKKISRKGQFWDKEAPDMLSLKMIHGSHAGLADPYSIMLSATTAKSLFGDQNPVNRTLKMNNKIDVRVTGVYEDMPMNSHFNEVKFVSPFDLWLTQNTWIEERATQDWSNHFLTIYAEIKPEDNFSKVSTIIKDAELKNLTNYKDQAAQRPQVFLHPMDNWHLHGFNRGAADAEPVRLVWTVGIIGAFVLLLACINFMNLSTARSEKRAKEVGIRKAIGSLRTQLVNQFLSESLLVVLIAFVFAILMATALLSWFNDLAAKQMSMLWGNPYFWLSSLSFVLVTGLLAGSYPALYLSAFQPVKVLKGAFRVGRFATIPRKVLVVMQFTVSVTLIISTIVIIRQIQIAKNRPVGYTRDGLIMLRMVSDDFYGKYDLLRDELKATGAVSEMSESMGTVTNVASGNSGFEWKNGNAEQDFGTLAVTHEHGKTVGWQFIKGRDFSREIATDSSGIVINEAAMKFMKLENPIGEPVRWKWYRGDKVLDYKILGVIKNMIMESPYDAIEPTIFFVKGHNGGVDWINIKMNPNMSTSKALPRIEAVFKKLIPSAPFDYQFVDEEYAKKFAREERIGKLATFFAALAIFISCLGLFGLASFVAEQRTKEIGIRKVLGASIANLWQLLSKDFVFLVILSCLISGPVAYFLMNSWLEKYTYRTEISWWIFAASGIGALAITLLTVSYQAIRAALLDPVRSLQSE</sequence>
<dbReference type="Pfam" id="PF12704">
    <property type="entry name" value="MacB_PCD"/>
    <property type="match status" value="1"/>
</dbReference>
<dbReference type="InterPro" id="IPR025857">
    <property type="entry name" value="MacB_PCD"/>
</dbReference>
<dbReference type="RefSeq" id="WP_244822383.1">
    <property type="nucleotide sequence ID" value="NZ_CP112998.1"/>
</dbReference>
<dbReference type="PANTHER" id="PTHR30572:SF18">
    <property type="entry name" value="ABC-TYPE MACROLIDE FAMILY EXPORT SYSTEM PERMEASE COMPONENT 2"/>
    <property type="match status" value="1"/>
</dbReference>
<evidence type="ECO:0000256" key="3">
    <source>
        <dbReference type="ARBA" id="ARBA00022692"/>
    </source>
</evidence>
<comment type="subcellular location">
    <subcellularLocation>
        <location evidence="1">Cell membrane</location>
        <topology evidence="1">Multi-pass membrane protein</topology>
    </subcellularLocation>
</comment>